<evidence type="ECO:0000259" key="3">
    <source>
        <dbReference type="Pfam" id="PF01345"/>
    </source>
</evidence>
<dbReference type="EMBL" id="BIFH01000070">
    <property type="protein sequence ID" value="GCE02609.1"/>
    <property type="molecule type" value="Genomic_DNA"/>
</dbReference>
<name>A0A401Z6Z4_9ACTN</name>
<protein>
    <recommendedName>
        <fullName evidence="3">DUF11 domain-containing protein</fullName>
    </recommendedName>
</protein>
<feature type="compositionally biased region" description="Low complexity" evidence="1">
    <location>
        <begin position="161"/>
        <end position="177"/>
    </location>
</feature>
<feature type="signal peptide" evidence="2">
    <location>
        <begin position="1"/>
        <end position="41"/>
    </location>
</feature>
<sequence length="442" mass="40356">MSTTVSSCPRPRTRRRLGAVVSSCALVCAGLVALAAAPASAAGVCAAPVVTATTTTITCTAGGTGSLTVPADVSFGRVVLDGAAGGAAADNVPGGKGAHVEATLAVTPGATLNVVVGTRGGRLNGYAGSSGLGGGLVAVTDSGGTPLLTAGSGGGAGGPGIATPAFPGTPGADSGAAGSAGAGDSVGGGGGGGGAGTATAGGAGGTGASAGQTPGSSAGNPGGWPNAAGGFPSPNIYFNAGYGGQGGAGHGSGGAGGGGGVNYAPGGGQTGGAGGSGGGGSSLVSATVPGSPSSITDGVNTGDGLVVFTFPNPKADIDVDVTAQPHLGILVPYLTYTLTANNTGPDAVTSATLTATLPTGATATDLAPGCTATTGTVTCSYGAIANGSHASKSFRVPLHLLSLGQVSVTGTRTASTPPDPNPANDSATATCTVVSLVLAVCP</sequence>
<feature type="domain" description="DUF11" evidence="3">
    <location>
        <begin position="330"/>
        <end position="430"/>
    </location>
</feature>
<dbReference type="NCBIfam" id="TIGR01451">
    <property type="entry name" value="B_ant_repeat"/>
    <property type="match status" value="1"/>
</dbReference>
<keyword evidence="2" id="KW-0732">Signal</keyword>
<dbReference type="AlphaFoldDB" id="A0A401Z6Z4"/>
<evidence type="ECO:0000313" key="4">
    <source>
        <dbReference type="EMBL" id="GCE02609.1"/>
    </source>
</evidence>
<evidence type="ECO:0000313" key="5">
    <source>
        <dbReference type="Proteomes" id="UP000286931"/>
    </source>
</evidence>
<gene>
    <name evidence="4" type="ORF">EHYA_10386</name>
</gene>
<feature type="compositionally biased region" description="Gly residues" evidence="1">
    <location>
        <begin position="151"/>
        <end position="160"/>
    </location>
</feature>
<proteinExistence type="predicted"/>
<feature type="region of interest" description="Disordered" evidence="1">
    <location>
        <begin position="201"/>
        <end position="227"/>
    </location>
</feature>
<reference evidence="4 5" key="1">
    <citation type="submission" date="2018-12" db="EMBL/GenBank/DDBJ databases">
        <title>Draft genome sequence of Embleya hyalina NBRC 13850T.</title>
        <authorList>
            <person name="Komaki H."/>
            <person name="Hosoyama A."/>
            <person name="Kimura A."/>
            <person name="Ichikawa N."/>
            <person name="Tamura T."/>
        </authorList>
    </citation>
    <scope>NUCLEOTIDE SEQUENCE [LARGE SCALE GENOMIC DNA]</scope>
    <source>
        <strain evidence="4 5">NBRC 13850</strain>
    </source>
</reference>
<feature type="compositionally biased region" description="Low complexity" evidence="1">
    <location>
        <begin position="209"/>
        <end position="227"/>
    </location>
</feature>
<dbReference type="InterPro" id="IPR001434">
    <property type="entry name" value="OmcB-like_DUF11"/>
</dbReference>
<dbReference type="InterPro" id="IPR047589">
    <property type="entry name" value="DUF11_rpt"/>
</dbReference>
<evidence type="ECO:0000256" key="2">
    <source>
        <dbReference type="SAM" id="SignalP"/>
    </source>
</evidence>
<dbReference type="Proteomes" id="UP000286931">
    <property type="component" value="Unassembled WGS sequence"/>
</dbReference>
<feature type="region of interest" description="Disordered" evidence="1">
    <location>
        <begin position="150"/>
        <end position="183"/>
    </location>
</feature>
<feature type="chain" id="PRO_5019373612" description="DUF11 domain-containing protein" evidence="2">
    <location>
        <begin position="42"/>
        <end position="442"/>
    </location>
</feature>
<dbReference type="RefSeq" id="WP_174861555.1">
    <property type="nucleotide sequence ID" value="NZ_BIFH01000070.1"/>
</dbReference>
<dbReference type="Pfam" id="PF01345">
    <property type="entry name" value="DUF11"/>
    <property type="match status" value="1"/>
</dbReference>
<organism evidence="4 5">
    <name type="scientific">Embleya hyalina</name>
    <dbReference type="NCBI Taxonomy" id="516124"/>
    <lineage>
        <taxon>Bacteria</taxon>
        <taxon>Bacillati</taxon>
        <taxon>Actinomycetota</taxon>
        <taxon>Actinomycetes</taxon>
        <taxon>Kitasatosporales</taxon>
        <taxon>Streptomycetaceae</taxon>
        <taxon>Embleya</taxon>
    </lineage>
</organism>
<accession>A0A401Z6Z4</accession>
<evidence type="ECO:0000256" key="1">
    <source>
        <dbReference type="SAM" id="MobiDB-lite"/>
    </source>
</evidence>
<comment type="caution">
    <text evidence="4">The sequence shown here is derived from an EMBL/GenBank/DDBJ whole genome shotgun (WGS) entry which is preliminary data.</text>
</comment>
<keyword evidence="5" id="KW-1185">Reference proteome</keyword>